<evidence type="ECO:0000313" key="9">
    <source>
        <dbReference type="Proteomes" id="UP000321513"/>
    </source>
</evidence>
<proteinExistence type="inferred from homology"/>
<dbReference type="InterPro" id="IPR023091">
    <property type="entry name" value="MetalPrtase_cat_dom_sf_prd"/>
</dbReference>
<dbReference type="GO" id="GO:0004521">
    <property type="term" value="F:RNA endonuclease activity"/>
    <property type="evidence" value="ECO:0007669"/>
    <property type="project" value="UniProtKB-UniRule"/>
</dbReference>
<evidence type="ECO:0000256" key="6">
    <source>
        <dbReference type="ARBA" id="ARBA00022833"/>
    </source>
</evidence>
<dbReference type="Gene3D" id="3.40.390.30">
    <property type="entry name" value="Metalloproteases ('zincins'), catalytic domain"/>
    <property type="match status" value="1"/>
</dbReference>
<reference evidence="8 9" key="1">
    <citation type="submission" date="2019-07" db="EMBL/GenBank/DDBJ databases">
        <title>Whole genome shotgun sequence of Segetibacter aerophilus NBRC 106135.</title>
        <authorList>
            <person name="Hosoyama A."/>
            <person name="Uohara A."/>
            <person name="Ohji S."/>
            <person name="Ichikawa N."/>
        </authorList>
    </citation>
    <scope>NUCLEOTIDE SEQUENCE [LARGE SCALE GENOMIC DNA]</scope>
    <source>
        <strain evidence="8 9">NBRC 106135</strain>
    </source>
</reference>
<dbReference type="InterPro" id="IPR020549">
    <property type="entry name" value="YbeY_CS"/>
</dbReference>
<dbReference type="HAMAP" id="MF_00009">
    <property type="entry name" value="Endoribonucl_YbeY"/>
    <property type="match status" value="1"/>
</dbReference>
<protein>
    <recommendedName>
        <fullName evidence="7">Endoribonuclease YbeY</fullName>
        <ecNumber evidence="7">3.1.-.-</ecNumber>
    </recommendedName>
</protein>
<feature type="binding site" evidence="7">
    <location>
        <position position="109"/>
    </location>
    <ligand>
        <name>Zn(2+)</name>
        <dbReference type="ChEBI" id="CHEBI:29105"/>
        <note>catalytic</note>
    </ligand>
</feature>
<feature type="binding site" evidence="7">
    <location>
        <position position="119"/>
    </location>
    <ligand>
        <name>Zn(2+)</name>
        <dbReference type="ChEBI" id="CHEBI:29105"/>
        <note>catalytic</note>
    </ligand>
</feature>
<dbReference type="Pfam" id="PF02130">
    <property type="entry name" value="YbeY"/>
    <property type="match status" value="1"/>
</dbReference>
<evidence type="ECO:0000256" key="4">
    <source>
        <dbReference type="ARBA" id="ARBA00022759"/>
    </source>
</evidence>
<name>A0A512BCA8_9BACT</name>
<dbReference type="NCBIfam" id="TIGR00043">
    <property type="entry name" value="rRNA maturation RNase YbeY"/>
    <property type="match status" value="1"/>
</dbReference>
<dbReference type="EC" id="3.1.-.-" evidence="7"/>
<dbReference type="GO" id="GO:0008270">
    <property type="term" value="F:zinc ion binding"/>
    <property type="evidence" value="ECO:0007669"/>
    <property type="project" value="UniProtKB-UniRule"/>
</dbReference>
<keyword evidence="7" id="KW-0690">Ribosome biogenesis</keyword>
<keyword evidence="6 7" id="KW-0862">Zinc</keyword>
<keyword evidence="7" id="KW-0698">rRNA processing</keyword>
<dbReference type="GO" id="GO:0004222">
    <property type="term" value="F:metalloendopeptidase activity"/>
    <property type="evidence" value="ECO:0007669"/>
    <property type="project" value="InterPro"/>
</dbReference>
<evidence type="ECO:0000313" key="8">
    <source>
        <dbReference type="EMBL" id="GEO09554.1"/>
    </source>
</evidence>
<keyword evidence="2 7" id="KW-0540">Nuclease</keyword>
<keyword evidence="3 7" id="KW-0479">Metal-binding</keyword>
<keyword evidence="4 7" id="KW-0255">Endonuclease</keyword>
<keyword evidence="5 7" id="KW-0378">Hydrolase</keyword>
<evidence type="ECO:0000256" key="3">
    <source>
        <dbReference type="ARBA" id="ARBA00022723"/>
    </source>
</evidence>
<dbReference type="Proteomes" id="UP000321513">
    <property type="component" value="Unassembled WGS sequence"/>
</dbReference>
<dbReference type="PROSITE" id="PS01306">
    <property type="entry name" value="UPF0054"/>
    <property type="match status" value="1"/>
</dbReference>
<keyword evidence="7" id="KW-0963">Cytoplasm</keyword>
<evidence type="ECO:0000256" key="1">
    <source>
        <dbReference type="ARBA" id="ARBA00010875"/>
    </source>
</evidence>
<dbReference type="InterPro" id="IPR002036">
    <property type="entry name" value="YbeY"/>
</dbReference>
<comment type="cofactor">
    <cofactor evidence="7">
        <name>Zn(2+)</name>
        <dbReference type="ChEBI" id="CHEBI:29105"/>
    </cofactor>
    <text evidence="7">Binds 1 zinc ion.</text>
</comment>
<feature type="binding site" evidence="7">
    <location>
        <position position="113"/>
    </location>
    <ligand>
        <name>Zn(2+)</name>
        <dbReference type="ChEBI" id="CHEBI:29105"/>
        <note>catalytic</note>
    </ligand>
</feature>
<dbReference type="GO" id="GO:0005737">
    <property type="term" value="C:cytoplasm"/>
    <property type="evidence" value="ECO:0007669"/>
    <property type="project" value="UniProtKB-SubCell"/>
</dbReference>
<comment type="caution">
    <text evidence="8">The sequence shown here is derived from an EMBL/GenBank/DDBJ whole genome shotgun (WGS) entry which is preliminary data.</text>
</comment>
<keyword evidence="9" id="KW-1185">Reference proteome</keyword>
<evidence type="ECO:0000256" key="7">
    <source>
        <dbReference type="HAMAP-Rule" id="MF_00009"/>
    </source>
</evidence>
<comment type="similarity">
    <text evidence="1 7">Belongs to the endoribonuclease YbeY family.</text>
</comment>
<evidence type="ECO:0000256" key="5">
    <source>
        <dbReference type="ARBA" id="ARBA00022801"/>
    </source>
</evidence>
<sequence length="142" mass="16841">MPLVSFNYADVSQLSLKGRKEIKQFVVEIFRLEGKALEHVNYVFCSDEYLLDINRSFLNHDYYTDIITFDLSEGHKTIGEIYISVDRVKENAASNLEVYSREMVRVIFHGALHLIGYKDKRKSEITIMREKEDYYLRLFEEK</sequence>
<dbReference type="GO" id="GO:0006364">
    <property type="term" value="P:rRNA processing"/>
    <property type="evidence" value="ECO:0007669"/>
    <property type="project" value="UniProtKB-UniRule"/>
</dbReference>
<organism evidence="8 9">
    <name type="scientific">Segetibacter aerophilus</name>
    <dbReference type="NCBI Taxonomy" id="670293"/>
    <lineage>
        <taxon>Bacteria</taxon>
        <taxon>Pseudomonadati</taxon>
        <taxon>Bacteroidota</taxon>
        <taxon>Chitinophagia</taxon>
        <taxon>Chitinophagales</taxon>
        <taxon>Chitinophagaceae</taxon>
        <taxon>Segetibacter</taxon>
    </lineage>
</organism>
<evidence type="ECO:0000256" key="2">
    <source>
        <dbReference type="ARBA" id="ARBA00022722"/>
    </source>
</evidence>
<comment type="subcellular location">
    <subcellularLocation>
        <location evidence="7">Cytoplasm</location>
    </subcellularLocation>
</comment>
<gene>
    <name evidence="7 8" type="primary">ybeY</name>
    <name evidence="8" type="ORF">SAE01_20500</name>
</gene>
<dbReference type="SUPFAM" id="SSF55486">
    <property type="entry name" value="Metalloproteases ('zincins'), catalytic domain"/>
    <property type="match status" value="1"/>
</dbReference>
<comment type="function">
    <text evidence="7">Single strand-specific metallo-endoribonuclease involved in late-stage 70S ribosome quality control and in maturation of the 3' terminus of the 16S rRNA.</text>
</comment>
<dbReference type="EMBL" id="BJYT01000007">
    <property type="protein sequence ID" value="GEO09554.1"/>
    <property type="molecule type" value="Genomic_DNA"/>
</dbReference>
<accession>A0A512BCA8</accession>
<dbReference type="OrthoDB" id="9811984at2"/>
<dbReference type="RefSeq" id="WP_147203681.1">
    <property type="nucleotide sequence ID" value="NZ_BJYT01000007.1"/>
</dbReference>
<dbReference type="AlphaFoldDB" id="A0A512BCA8"/>